<evidence type="ECO:0000313" key="5">
    <source>
        <dbReference type="EMBL" id="AKA71779.1"/>
    </source>
</evidence>
<evidence type="ECO:0000256" key="4">
    <source>
        <dbReference type="PIRSR" id="PIRSR613078-2"/>
    </source>
</evidence>
<dbReference type="EC" id="3.1.3.73" evidence="2"/>
<dbReference type="STRING" id="1548.CSCA_4654"/>
<dbReference type="InterPro" id="IPR013078">
    <property type="entry name" value="His_Pase_superF_clade-1"/>
</dbReference>
<dbReference type="EMBL" id="CP009933">
    <property type="protein sequence ID" value="AKA71779.1"/>
    <property type="molecule type" value="Genomic_DNA"/>
</dbReference>
<dbReference type="NCBIfam" id="TIGR03162">
    <property type="entry name" value="ribazole_cobC"/>
    <property type="match status" value="1"/>
</dbReference>
<dbReference type="GO" id="GO:0004331">
    <property type="term" value="F:fructose-2,6-bisphosphate 2-phosphatase activity"/>
    <property type="evidence" value="ECO:0007669"/>
    <property type="project" value="TreeGrafter"/>
</dbReference>
<dbReference type="HOGENOM" id="CLU_033323_8_4_9"/>
<keyword evidence="6" id="KW-1185">Reference proteome</keyword>
<dbReference type="Proteomes" id="UP000033115">
    <property type="component" value="Chromosome"/>
</dbReference>
<dbReference type="GO" id="GO:0045820">
    <property type="term" value="P:negative regulation of glycolytic process"/>
    <property type="evidence" value="ECO:0007669"/>
    <property type="project" value="TreeGrafter"/>
</dbReference>
<feature type="active site" description="Tele-phosphohistidine intermediate" evidence="3">
    <location>
        <position position="8"/>
    </location>
</feature>
<organism evidence="5 6">
    <name type="scientific">Clostridium scatologenes</name>
    <dbReference type="NCBI Taxonomy" id="1548"/>
    <lineage>
        <taxon>Bacteria</taxon>
        <taxon>Bacillati</taxon>
        <taxon>Bacillota</taxon>
        <taxon>Clostridia</taxon>
        <taxon>Eubacteriales</taxon>
        <taxon>Clostridiaceae</taxon>
        <taxon>Clostridium</taxon>
    </lineage>
</organism>
<dbReference type="PANTHER" id="PTHR46517">
    <property type="entry name" value="FRUCTOSE-2,6-BISPHOSPHATASE TIGAR"/>
    <property type="match status" value="1"/>
</dbReference>
<feature type="binding site" evidence="4">
    <location>
        <position position="57"/>
    </location>
    <ligand>
        <name>substrate</name>
    </ligand>
</feature>
<dbReference type="InterPro" id="IPR017578">
    <property type="entry name" value="Ribazole_CobC"/>
</dbReference>
<dbReference type="AlphaFoldDB" id="A0A0E3JRL1"/>
<dbReference type="Pfam" id="PF00300">
    <property type="entry name" value="His_Phos_1"/>
    <property type="match status" value="1"/>
</dbReference>
<protein>
    <recommendedName>
        <fullName evidence="2">Alpha-ribazole phosphatase</fullName>
        <ecNumber evidence="2">3.1.3.73</ecNumber>
    </recommendedName>
</protein>
<name>A0A0E3JRL1_CLOSL</name>
<dbReference type="GO" id="GO:0005829">
    <property type="term" value="C:cytosol"/>
    <property type="evidence" value="ECO:0007669"/>
    <property type="project" value="TreeGrafter"/>
</dbReference>
<gene>
    <name evidence="5" type="ORF">CSCA_4654</name>
</gene>
<dbReference type="InterPro" id="IPR029033">
    <property type="entry name" value="His_PPase_superfam"/>
</dbReference>
<feature type="active site" description="Proton donor/acceptor" evidence="3">
    <location>
        <position position="81"/>
    </location>
</feature>
<dbReference type="SUPFAM" id="SSF53254">
    <property type="entry name" value="Phosphoglycerate mutase-like"/>
    <property type="match status" value="1"/>
</dbReference>
<sequence length="195" mass="23021">MNLYFVRHGETECNKSNLYYGNLDVPISEIGFIQAKKDSKMLENISFNRAYVSKMKRAKQTAEIILDKKECSVTEDFRINERNFGAFEGKNYNEIKELYPKEWKVWCEDWKNAVPPNGESYMQFYGRIKDFMDSILQLKDDNILIVTHSGVIKSVYCYILDNNLDFFWKFNSKNGDITLIKYEYGNIYIDSICHV</sequence>
<proteinExistence type="predicted"/>
<feature type="binding site" evidence="4">
    <location>
        <begin position="7"/>
        <end position="14"/>
    </location>
    <ligand>
        <name>substrate</name>
    </ligand>
</feature>
<dbReference type="SMART" id="SM00855">
    <property type="entry name" value="PGAM"/>
    <property type="match status" value="1"/>
</dbReference>
<keyword evidence="1" id="KW-0378">Hydrolase</keyword>
<dbReference type="Gene3D" id="3.40.50.1240">
    <property type="entry name" value="Phosphoglycerate mutase-like"/>
    <property type="match status" value="1"/>
</dbReference>
<accession>A0A0E3JRL1</accession>
<reference evidence="5 6" key="1">
    <citation type="journal article" date="2015" name="J. Biotechnol.">
        <title>Complete genome sequence of a malodorant-producing acetogen, Clostridium scatologenes ATCC 25775(T).</title>
        <authorList>
            <person name="Zhu Z."/>
            <person name="Guo T."/>
            <person name="Zheng H."/>
            <person name="Song T."/>
            <person name="Ouyang P."/>
            <person name="Xie J."/>
        </authorList>
    </citation>
    <scope>NUCLEOTIDE SEQUENCE [LARGE SCALE GENOMIC DNA]</scope>
    <source>
        <strain evidence="5 6">ATCC 25775</strain>
    </source>
</reference>
<dbReference type="PIRSF" id="PIRSF000709">
    <property type="entry name" value="6PFK_2-Ptase"/>
    <property type="match status" value="1"/>
</dbReference>
<evidence type="ECO:0000256" key="3">
    <source>
        <dbReference type="PIRSR" id="PIRSR613078-1"/>
    </source>
</evidence>
<dbReference type="KEGG" id="csq:CSCA_4654"/>
<dbReference type="GO" id="GO:0043456">
    <property type="term" value="P:regulation of pentose-phosphate shunt"/>
    <property type="evidence" value="ECO:0007669"/>
    <property type="project" value="TreeGrafter"/>
</dbReference>
<evidence type="ECO:0000256" key="2">
    <source>
        <dbReference type="NCBIfam" id="TIGR03162"/>
    </source>
</evidence>
<dbReference type="GO" id="GO:0043755">
    <property type="term" value="F:alpha-ribazole phosphatase activity"/>
    <property type="evidence" value="ECO:0007669"/>
    <property type="project" value="UniProtKB-UniRule"/>
</dbReference>
<dbReference type="RefSeq" id="WP_029163027.1">
    <property type="nucleotide sequence ID" value="NZ_CP009933.1"/>
</dbReference>
<dbReference type="PANTHER" id="PTHR46517:SF1">
    <property type="entry name" value="FRUCTOSE-2,6-BISPHOSPHATASE TIGAR"/>
    <property type="match status" value="1"/>
</dbReference>
<dbReference type="CDD" id="cd07067">
    <property type="entry name" value="HP_PGM_like"/>
    <property type="match status" value="1"/>
</dbReference>
<dbReference type="InterPro" id="IPR051695">
    <property type="entry name" value="Phosphoglycerate_Mutase"/>
</dbReference>
<evidence type="ECO:0000256" key="1">
    <source>
        <dbReference type="ARBA" id="ARBA00022801"/>
    </source>
</evidence>
<dbReference type="GO" id="GO:0009236">
    <property type="term" value="P:cobalamin biosynthetic process"/>
    <property type="evidence" value="ECO:0007669"/>
    <property type="project" value="UniProtKB-UniRule"/>
</dbReference>
<evidence type="ECO:0000313" key="6">
    <source>
        <dbReference type="Proteomes" id="UP000033115"/>
    </source>
</evidence>